<evidence type="ECO:0000256" key="3">
    <source>
        <dbReference type="ARBA" id="ARBA00023274"/>
    </source>
</evidence>
<comment type="similarity">
    <text evidence="1 5">Belongs to the universal ribosomal protein uL4 family.</text>
</comment>
<dbReference type="NCBIfam" id="TIGR03953">
    <property type="entry name" value="rplD_bact"/>
    <property type="match status" value="1"/>
</dbReference>
<organism evidence="7 8">
    <name type="scientific">Halobacteriovorax marinus</name>
    <dbReference type="NCBI Taxonomy" id="97084"/>
    <lineage>
        <taxon>Bacteria</taxon>
        <taxon>Pseudomonadati</taxon>
        <taxon>Bdellovibrionota</taxon>
        <taxon>Bacteriovoracia</taxon>
        <taxon>Bacteriovoracales</taxon>
        <taxon>Halobacteriovoraceae</taxon>
        <taxon>Halobacteriovorax</taxon>
    </lineage>
</organism>
<dbReference type="PANTHER" id="PTHR10746">
    <property type="entry name" value="50S RIBOSOMAL PROTEIN L4"/>
    <property type="match status" value="1"/>
</dbReference>
<keyword evidence="2 5" id="KW-0689">Ribosomal protein</keyword>
<dbReference type="HAMAP" id="MF_01328_B">
    <property type="entry name" value="Ribosomal_uL4_B"/>
    <property type="match status" value="1"/>
</dbReference>
<dbReference type="Pfam" id="PF00573">
    <property type="entry name" value="Ribosomal_L4"/>
    <property type="match status" value="1"/>
</dbReference>
<comment type="caution">
    <text evidence="7">The sequence shown here is derived from an EMBL/GenBank/DDBJ whole genome shotgun (WGS) entry which is preliminary data.</text>
</comment>
<dbReference type="Proteomes" id="UP000196531">
    <property type="component" value="Unassembled WGS sequence"/>
</dbReference>
<dbReference type="InterPro" id="IPR002136">
    <property type="entry name" value="Ribosomal_uL4"/>
</dbReference>
<dbReference type="AlphaFoldDB" id="A0A1Y5F8A8"/>
<comment type="function">
    <text evidence="5">One of the primary rRNA binding proteins, this protein initially binds near the 5'-end of the 23S rRNA. It is important during the early stages of 50S assembly. It makes multiple contacts with different domains of the 23S rRNA in the assembled 50S subunit and ribosome.</text>
</comment>
<evidence type="ECO:0000313" key="7">
    <source>
        <dbReference type="EMBL" id="OUR93767.1"/>
    </source>
</evidence>
<evidence type="ECO:0000256" key="6">
    <source>
        <dbReference type="SAM" id="MobiDB-lite"/>
    </source>
</evidence>
<evidence type="ECO:0000313" key="8">
    <source>
        <dbReference type="Proteomes" id="UP000196531"/>
    </source>
</evidence>
<name>A0A1Y5F8A8_9BACT</name>
<keyword evidence="5" id="KW-0699">rRNA-binding</keyword>
<accession>A0A1Y5F8A8</accession>
<dbReference type="GO" id="GO:0006412">
    <property type="term" value="P:translation"/>
    <property type="evidence" value="ECO:0007669"/>
    <property type="project" value="UniProtKB-UniRule"/>
</dbReference>
<keyword evidence="3 5" id="KW-0687">Ribonucleoprotein</keyword>
<reference evidence="8" key="1">
    <citation type="journal article" date="2017" name="Proc. Natl. Acad. Sci. U.S.A.">
        <title>Simulation of Deepwater Horizon oil plume reveals substrate specialization within a complex community of hydrocarbon-degraders.</title>
        <authorList>
            <person name="Hu P."/>
            <person name="Dubinsky E.A."/>
            <person name="Probst A.J."/>
            <person name="Wang J."/>
            <person name="Sieber C.M.K."/>
            <person name="Tom L.M."/>
            <person name="Gardinali P."/>
            <person name="Banfield J.F."/>
            <person name="Atlas R.M."/>
            <person name="Andersen G.L."/>
        </authorList>
    </citation>
    <scope>NUCLEOTIDE SEQUENCE [LARGE SCALE GENOMIC DNA]</scope>
</reference>
<proteinExistence type="inferred from homology"/>
<comment type="function">
    <text evidence="5">Forms part of the polypeptide exit tunnel.</text>
</comment>
<dbReference type="InterPro" id="IPR023574">
    <property type="entry name" value="Ribosomal_uL4_dom_sf"/>
</dbReference>
<dbReference type="EMBL" id="MAAO01000015">
    <property type="protein sequence ID" value="OUR93767.1"/>
    <property type="molecule type" value="Genomic_DNA"/>
</dbReference>
<keyword evidence="5" id="KW-0694">RNA-binding</keyword>
<dbReference type="InterPro" id="IPR013005">
    <property type="entry name" value="Ribosomal_uL4-like"/>
</dbReference>
<evidence type="ECO:0000256" key="1">
    <source>
        <dbReference type="ARBA" id="ARBA00010528"/>
    </source>
</evidence>
<dbReference type="GO" id="GO:0005840">
    <property type="term" value="C:ribosome"/>
    <property type="evidence" value="ECO:0007669"/>
    <property type="project" value="UniProtKB-KW"/>
</dbReference>
<dbReference type="GO" id="GO:0003735">
    <property type="term" value="F:structural constituent of ribosome"/>
    <property type="evidence" value="ECO:0007669"/>
    <property type="project" value="InterPro"/>
</dbReference>
<dbReference type="Gene3D" id="3.40.1370.10">
    <property type="match status" value="1"/>
</dbReference>
<dbReference type="PANTHER" id="PTHR10746:SF6">
    <property type="entry name" value="LARGE RIBOSOMAL SUBUNIT PROTEIN UL4M"/>
    <property type="match status" value="1"/>
</dbReference>
<evidence type="ECO:0000256" key="2">
    <source>
        <dbReference type="ARBA" id="ARBA00022980"/>
    </source>
</evidence>
<evidence type="ECO:0000256" key="5">
    <source>
        <dbReference type="HAMAP-Rule" id="MF_01328"/>
    </source>
</evidence>
<dbReference type="GO" id="GO:1990904">
    <property type="term" value="C:ribonucleoprotein complex"/>
    <property type="evidence" value="ECO:0007669"/>
    <property type="project" value="UniProtKB-KW"/>
</dbReference>
<feature type="region of interest" description="Disordered" evidence="6">
    <location>
        <begin position="47"/>
        <end position="89"/>
    </location>
</feature>
<gene>
    <name evidence="5" type="primary">rplD</name>
    <name evidence="7" type="ORF">A9Q84_20105</name>
</gene>
<sequence>MTDITVLNAKFETSGKLSTNVALTSEDINVPVVHQVVKATLAGRRQGNACTKNRSQVRGGGAKPFKQKGTGRARQGTSRSPLMVGGGTVFGPTPRSYDQKLNKKVAAKAIQSVLADKLQAGKLTVVDTIESNGKTKELYSLLTSKGLLPALIVTDKKDSLALRAAKNLQYGKGLAAEGFSVYEAVKFENLVIEKAALEAILGKLG</sequence>
<dbReference type="SUPFAM" id="SSF52166">
    <property type="entry name" value="Ribosomal protein L4"/>
    <property type="match status" value="1"/>
</dbReference>
<evidence type="ECO:0000256" key="4">
    <source>
        <dbReference type="ARBA" id="ARBA00035244"/>
    </source>
</evidence>
<protein>
    <recommendedName>
        <fullName evidence="4 5">Large ribosomal subunit protein uL4</fullName>
    </recommendedName>
</protein>
<comment type="subunit">
    <text evidence="5">Part of the 50S ribosomal subunit.</text>
</comment>
<dbReference type="GO" id="GO:0019843">
    <property type="term" value="F:rRNA binding"/>
    <property type="evidence" value="ECO:0007669"/>
    <property type="project" value="UniProtKB-UniRule"/>
</dbReference>